<dbReference type="GO" id="GO:0031460">
    <property type="term" value="P:glycine betaine transport"/>
    <property type="evidence" value="ECO:0007669"/>
    <property type="project" value="TreeGrafter"/>
</dbReference>
<feature type="domain" description="ABC-type glycine betaine transport system substrate-binding" evidence="6">
    <location>
        <begin position="36"/>
        <end position="282"/>
    </location>
</feature>
<dbReference type="Proteomes" id="UP000031829">
    <property type="component" value="Chromosome"/>
</dbReference>
<dbReference type="GO" id="GO:0005275">
    <property type="term" value="F:amine transmembrane transporter activity"/>
    <property type="evidence" value="ECO:0007669"/>
    <property type="project" value="TreeGrafter"/>
</dbReference>
<organism evidence="7 8">
    <name type="scientific">Priestia megaterium (strain ATCC 14581 / DSM 32 / CCUG 1817 / JCM 2506 / NBRC 15308 / NCIMB 9376 / NCTC 10342 / NRRL B-14308 / VKM B-512 / Ford 19)</name>
    <name type="common">Bacillus megaterium</name>
    <dbReference type="NCBI Taxonomy" id="1348623"/>
    <lineage>
        <taxon>Bacteria</taxon>
        <taxon>Bacillati</taxon>
        <taxon>Bacillota</taxon>
        <taxon>Bacilli</taxon>
        <taxon>Bacillales</taxon>
        <taxon>Bacillaceae</taxon>
        <taxon>Priestia</taxon>
    </lineage>
</organism>
<keyword evidence="5" id="KW-0732">Signal</keyword>
<gene>
    <name evidence="7" type="ORF">BG04_3836</name>
</gene>
<comment type="subcellular location">
    <subcellularLocation>
        <location evidence="1">Cell membrane</location>
    </subcellularLocation>
</comment>
<feature type="chain" id="PRO_5038346292" evidence="5">
    <location>
        <begin position="23"/>
        <end position="293"/>
    </location>
</feature>
<dbReference type="Pfam" id="PF04069">
    <property type="entry name" value="OpuAC"/>
    <property type="match status" value="1"/>
</dbReference>
<proteinExistence type="predicted"/>
<dbReference type="AlphaFoldDB" id="A0A0B6AML1"/>
<protein>
    <submittedName>
        <fullName evidence="7">Substrate binding domain of ABC-type glycine betaine transport system family protein</fullName>
    </submittedName>
</protein>
<dbReference type="CDD" id="cd13639">
    <property type="entry name" value="PBP2_OpuAC_like"/>
    <property type="match status" value="1"/>
</dbReference>
<sequence length="293" mass="32823">MKQSKKVLFIMLTIVIMLLVSACGNSNTASSATTKKEITIGYIPWDEAVAVTFLWKELLEEKGYKVKAVQSDVAPLFSGVAQGNIDLFLDVWMPTTHSSYMKRFGKQVDVLGTWYDQADSGLAVPDYVDAQSLADLKNKKGEFNGKIISIEPGSGINGLTKDHAMPSYELKDWNLVESSTAAMLSELDKAIANKEPIVVTLWRPHWAFEKYNLRYLKDPKNTMNPTGPEKIQSISKKAFKEDYPEAAKWLKNFSISADQLASLESEINSAKDETKGVKNWISKNKKVKESWVK</sequence>
<evidence type="ECO:0000256" key="1">
    <source>
        <dbReference type="ARBA" id="ARBA00004236"/>
    </source>
</evidence>
<keyword evidence="4" id="KW-0472">Membrane</keyword>
<evidence type="ECO:0000256" key="3">
    <source>
        <dbReference type="ARBA" id="ARBA00022475"/>
    </source>
</evidence>
<dbReference type="SUPFAM" id="SSF53850">
    <property type="entry name" value="Periplasmic binding protein-like II"/>
    <property type="match status" value="1"/>
</dbReference>
<dbReference type="KEGG" id="bmeg:BG04_3836"/>
<evidence type="ECO:0000256" key="2">
    <source>
        <dbReference type="ARBA" id="ARBA00022448"/>
    </source>
</evidence>
<dbReference type="GeneID" id="93641884"/>
<evidence type="ECO:0000313" key="7">
    <source>
        <dbReference type="EMBL" id="AJI22322.1"/>
    </source>
</evidence>
<dbReference type="RefSeq" id="WP_034653260.1">
    <property type="nucleotide sequence ID" value="NZ_BCVB01000002.1"/>
</dbReference>
<dbReference type="Gene3D" id="3.40.190.10">
    <property type="entry name" value="Periplasmic binding protein-like II"/>
    <property type="match status" value="1"/>
</dbReference>
<dbReference type="PROSITE" id="PS51257">
    <property type="entry name" value="PROKAR_LIPOPROTEIN"/>
    <property type="match status" value="1"/>
</dbReference>
<dbReference type="GO" id="GO:0015226">
    <property type="term" value="F:carnitine transmembrane transporter activity"/>
    <property type="evidence" value="ECO:0007669"/>
    <property type="project" value="TreeGrafter"/>
</dbReference>
<dbReference type="GO" id="GO:0015871">
    <property type="term" value="P:choline transport"/>
    <property type="evidence" value="ECO:0007669"/>
    <property type="project" value="TreeGrafter"/>
</dbReference>
<feature type="signal peptide" evidence="5">
    <location>
        <begin position="1"/>
        <end position="22"/>
    </location>
</feature>
<reference evidence="7 8" key="1">
    <citation type="journal article" date="2015" name="Genome Announc.">
        <title>Complete genome sequences for 35 biothreat assay-relevant bacillus species.</title>
        <authorList>
            <person name="Johnson S.L."/>
            <person name="Daligault H.E."/>
            <person name="Davenport K.W."/>
            <person name="Jaissle J."/>
            <person name="Frey K.G."/>
            <person name="Ladner J.T."/>
            <person name="Broomall S.M."/>
            <person name="Bishop-Lilly K.A."/>
            <person name="Bruce D.C."/>
            <person name="Gibbons H.S."/>
            <person name="Coyne S.R."/>
            <person name="Lo C.C."/>
            <person name="Meincke L."/>
            <person name="Munk A.C."/>
            <person name="Koroleva G.I."/>
            <person name="Rosenzweig C.N."/>
            <person name="Palacios G.F."/>
            <person name="Redden C.L."/>
            <person name="Minogue T.D."/>
            <person name="Chain P.S."/>
        </authorList>
    </citation>
    <scope>NUCLEOTIDE SEQUENCE [LARGE SCALE GENOMIC DNA]</scope>
    <source>
        <strain evidence="8">ATCC 14581 / DSM 32 / JCM 2506 / NBRC 15308 / NCIMB 9376 / NCTC 10342 / NRRL B-14308 / VKM B-512</strain>
    </source>
</reference>
<dbReference type="EMBL" id="CP009920">
    <property type="protein sequence ID" value="AJI22322.1"/>
    <property type="molecule type" value="Genomic_DNA"/>
</dbReference>
<keyword evidence="2" id="KW-0813">Transport</keyword>
<keyword evidence="3" id="KW-1003">Cell membrane</keyword>
<dbReference type="PANTHER" id="PTHR47737">
    <property type="entry name" value="GLYCINE BETAINE/PROLINE BETAINE TRANSPORT SYSTEM PERMEASE PROTEIN PROW"/>
    <property type="match status" value="1"/>
</dbReference>
<dbReference type="PANTHER" id="PTHR47737:SF1">
    <property type="entry name" value="GLYCINE BETAINE_PROLINE BETAINE TRANSPORT SYSTEM PERMEASE PROTEIN PROW"/>
    <property type="match status" value="1"/>
</dbReference>
<dbReference type="GO" id="GO:0043190">
    <property type="term" value="C:ATP-binding cassette (ABC) transporter complex"/>
    <property type="evidence" value="ECO:0007669"/>
    <property type="project" value="InterPro"/>
</dbReference>
<accession>A0A0B6AML1</accession>
<evidence type="ECO:0000256" key="4">
    <source>
        <dbReference type="ARBA" id="ARBA00023136"/>
    </source>
</evidence>
<dbReference type="InterPro" id="IPR007210">
    <property type="entry name" value="ABC_Gly_betaine_transp_sub-bd"/>
</dbReference>
<evidence type="ECO:0000313" key="8">
    <source>
        <dbReference type="Proteomes" id="UP000031829"/>
    </source>
</evidence>
<evidence type="ECO:0000256" key="5">
    <source>
        <dbReference type="SAM" id="SignalP"/>
    </source>
</evidence>
<dbReference type="HOGENOM" id="CLU_008673_1_0_9"/>
<dbReference type="Gene3D" id="3.40.190.100">
    <property type="entry name" value="Glycine betaine-binding periplasmic protein, domain 2"/>
    <property type="match status" value="1"/>
</dbReference>
<evidence type="ECO:0000259" key="6">
    <source>
        <dbReference type="Pfam" id="PF04069"/>
    </source>
</evidence>
<name>A0A0B6AML1_PRIM2</name>